<evidence type="ECO:0000313" key="2">
    <source>
        <dbReference type="Proteomes" id="UP000288052"/>
    </source>
</evidence>
<keyword evidence="2" id="KW-1185">Reference proteome</keyword>
<dbReference type="Proteomes" id="UP000288052">
    <property type="component" value="Unassembled WGS sequence"/>
</dbReference>
<organism evidence="1 2">
    <name type="scientific">Bifidobacterium castoris</name>
    <dbReference type="NCBI Taxonomy" id="2306972"/>
    <lineage>
        <taxon>Bacteria</taxon>
        <taxon>Bacillati</taxon>
        <taxon>Actinomycetota</taxon>
        <taxon>Actinomycetes</taxon>
        <taxon>Bifidobacteriales</taxon>
        <taxon>Bifidobacteriaceae</taxon>
        <taxon>Bifidobacterium</taxon>
    </lineage>
</organism>
<name>A0A430F5B0_9BIFI</name>
<dbReference type="AlphaFoldDB" id="A0A430F5B0"/>
<proteinExistence type="predicted"/>
<reference evidence="1 2" key="1">
    <citation type="submission" date="2018-09" db="EMBL/GenBank/DDBJ databases">
        <title>Characterization of the phylogenetic diversity of five novel species belonging to the genus Bifidobacterium.</title>
        <authorList>
            <person name="Lugli G.A."/>
            <person name="Duranti S."/>
            <person name="Milani C."/>
        </authorList>
    </citation>
    <scope>NUCLEOTIDE SEQUENCE [LARGE SCALE GENOMIC DNA]</scope>
    <source>
        <strain evidence="1 2">2020B</strain>
    </source>
</reference>
<dbReference type="RefSeq" id="WP_164518488.1">
    <property type="nucleotide sequence ID" value="NZ_QXGI01000008.1"/>
</dbReference>
<gene>
    <name evidence="1" type="ORF">D2E22_1700</name>
</gene>
<dbReference type="EMBL" id="QXGI01000008">
    <property type="protein sequence ID" value="RSX46128.1"/>
    <property type="molecule type" value="Genomic_DNA"/>
</dbReference>
<evidence type="ECO:0000313" key="1">
    <source>
        <dbReference type="EMBL" id="RSX46128.1"/>
    </source>
</evidence>
<accession>A0A430F5B0</accession>
<protein>
    <submittedName>
        <fullName evidence="1">Uncharacterized protein</fullName>
    </submittedName>
</protein>
<sequence>MTANNANAIGEVDANAVVDALCRQIADLTRQNAVLMAANAALLARANHMEEAGHE</sequence>
<comment type="caution">
    <text evidence="1">The sequence shown here is derived from an EMBL/GenBank/DDBJ whole genome shotgun (WGS) entry which is preliminary data.</text>
</comment>